<keyword evidence="3" id="KW-1185">Reference proteome</keyword>
<proteinExistence type="predicted"/>
<protein>
    <submittedName>
        <fullName evidence="2">Uncharacterized protein</fullName>
    </submittedName>
</protein>
<organism evidence="2 3">
    <name type="scientific">Marchantia polymorpha</name>
    <name type="common">Common liverwort</name>
    <name type="synonym">Marchantia aquatica</name>
    <dbReference type="NCBI Taxonomy" id="3197"/>
    <lineage>
        <taxon>Eukaryota</taxon>
        <taxon>Viridiplantae</taxon>
        <taxon>Streptophyta</taxon>
        <taxon>Embryophyta</taxon>
        <taxon>Marchantiophyta</taxon>
        <taxon>Marchantiopsida</taxon>
        <taxon>Marchantiidae</taxon>
        <taxon>Marchantiales</taxon>
        <taxon>Marchantiaceae</taxon>
        <taxon>Marchantia</taxon>
    </lineage>
</organism>
<dbReference type="Proteomes" id="UP000244005">
    <property type="component" value="Unassembled WGS sequence"/>
</dbReference>
<dbReference type="Gramene" id="Mp8g17260.1">
    <property type="protein sequence ID" value="Mp8g17260.1.cds1"/>
    <property type="gene ID" value="Mp8g17260"/>
</dbReference>
<dbReference type="AlphaFoldDB" id="A0A2R6X882"/>
<name>A0A2R6X882_MARPO</name>
<accession>A0A2R6X882</accession>
<feature type="compositionally biased region" description="Polar residues" evidence="1">
    <location>
        <begin position="68"/>
        <end position="85"/>
    </location>
</feature>
<reference evidence="3" key="1">
    <citation type="journal article" date="2017" name="Cell">
        <title>Insights into land plant evolution garnered from the Marchantia polymorpha genome.</title>
        <authorList>
            <person name="Bowman J.L."/>
            <person name="Kohchi T."/>
            <person name="Yamato K.T."/>
            <person name="Jenkins J."/>
            <person name="Shu S."/>
            <person name="Ishizaki K."/>
            <person name="Yamaoka S."/>
            <person name="Nishihama R."/>
            <person name="Nakamura Y."/>
            <person name="Berger F."/>
            <person name="Adam C."/>
            <person name="Aki S.S."/>
            <person name="Althoff F."/>
            <person name="Araki T."/>
            <person name="Arteaga-Vazquez M.A."/>
            <person name="Balasubrmanian S."/>
            <person name="Barry K."/>
            <person name="Bauer D."/>
            <person name="Boehm C.R."/>
            <person name="Briginshaw L."/>
            <person name="Caballero-Perez J."/>
            <person name="Catarino B."/>
            <person name="Chen F."/>
            <person name="Chiyoda S."/>
            <person name="Chovatia M."/>
            <person name="Davies K.M."/>
            <person name="Delmans M."/>
            <person name="Demura T."/>
            <person name="Dierschke T."/>
            <person name="Dolan L."/>
            <person name="Dorantes-Acosta A.E."/>
            <person name="Eklund D.M."/>
            <person name="Florent S.N."/>
            <person name="Flores-Sandoval E."/>
            <person name="Fujiyama A."/>
            <person name="Fukuzawa H."/>
            <person name="Galik B."/>
            <person name="Grimanelli D."/>
            <person name="Grimwood J."/>
            <person name="Grossniklaus U."/>
            <person name="Hamada T."/>
            <person name="Haseloff J."/>
            <person name="Hetherington A.J."/>
            <person name="Higo A."/>
            <person name="Hirakawa Y."/>
            <person name="Hundley H.N."/>
            <person name="Ikeda Y."/>
            <person name="Inoue K."/>
            <person name="Inoue S.I."/>
            <person name="Ishida S."/>
            <person name="Jia Q."/>
            <person name="Kakita M."/>
            <person name="Kanazawa T."/>
            <person name="Kawai Y."/>
            <person name="Kawashima T."/>
            <person name="Kennedy M."/>
            <person name="Kinose K."/>
            <person name="Kinoshita T."/>
            <person name="Kohara Y."/>
            <person name="Koide E."/>
            <person name="Komatsu K."/>
            <person name="Kopischke S."/>
            <person name="Kubo M."/>
            <person name="Kyozuka J."/>
            <person name="Lagercrantz U."/>
            <person name="Lin S.S."/>
            <person name="Lindquist E."/>
            <person name="Lipzen A.M."/>
            <person name="Lu C.W."/>
            <person name="De Luna E."/>
            <person name="Martienssen R.A."/>
            <person name="Minamino N."/>
            <person name="Mizutani M."/>
            <person name="Mizutani M."/>
            <person name="Mochizuki N."/>
            <person name="Monte I."/>
            <person name="Mosher R."/>
            <person name="Nagasaki H."/>
            <person name="Nakagami H."/>
            <person name="Naramoto S."/>
            <person name="Nishitani K."/>
            <person name="Ohtani M."/>
            <person name="Okamoto T."/>
            <person name="Okumura M."/>
            <person name="Phillips J."/>
            <person name="Pollak B."/>
            <person name="Reinders A."/>
            <person name="Rovekamp M."/>
            <person name="Sano R."/>
            <person name="Sawa S."/>
            <person name="Schmid M.W."/>
            <person name="Shirakawa M."/>
            <person name="Solano R."/>
            <person name="Spunde A."/>
            <person name="Suetsugu N."/>
            <person name="Sugano S."/>
            <person name="Sugiyama A."/>
            <person name="Sun R."/>
            <person name="Suzuki Y."/>
            <person name="Takenaka M."/>
            <person name="Takezawa D."/>
            <person name="Tomogane H."/>
            <person name="Tsuzuki M."/>
            <person name="Ueda T."/>
            <person name="Umeda M."/>
            <person name="Ward J.M."/>
            <person name="Watanabe Y."/>
            <person name="Yazaki K."/>
            <person name="Yokoyama R."/>
            <person name="Yoshitake Y."/>
            <person name="Yotsui I."/>
            <person name="Zachgo S."/>
            <person name="Schmutz J."/>
        </authorList>
    </citation>
    <scope>NUCLEOTIDE SEQUENCE [LARGE SCALE GENOMIC DNA]</scope>
    <source>
        <strain evidence="3">Tak-1</strain>
    </source>
</reference>
<evidence type="ECO:0000256" key="1">
    <source>
        <dbReference type="SAM" id="MobiDB-lite"/>
    </source>
</evidence>
<gene>
    <name evidence="2" type="ORF">MARPO_0030s0060</name>
</gene>
<dbReference type="EMBL" id="KZ772702">
    <property type="protein sequence ID" value="PTQ42315.1"/>
    <property type="molecule type" value="Genomic_DNA"/>
</dbReference>
<evidence type="ECO:0000313" key="2">
    <source>
        <dbReference type="EMBL" id="PTQ42315.1"/>
    </source>
</evidence>
<feature type="compositionally biased region" description="Pro residues" evidence="1">
    <location>
        <begin position="106"/>
        <end position="120"/>
    </location>
</feature>
<feature type="region of interest" description="Disordered" evidence="1">
    <location>
        <begin position="67"/>
        <end position="120"/>
    </location>
</feature>
<feature type="region of interest" description="Disordered" evidence="1">
    <location>
        <begin position="169"/>
        <end position="200"/>
    </location>
</feature>
<feature type="compositionally biased region" description="Pro residues" evidence="1">
    <location>
        <begin position="170"/>
        <end position="181"/>
    </location>
</feature>
<sequence>MHAPTLSLAFSVSLRLASPFEERESRTANERAATCSRPFRAGESYINSPSFVCLSLLSSRVTDVAAAQNRNPPSQDMPYTSTSPRRSALPQPTPRPAGQRGCEPAQPQPQPRPARPPPVSVPPLCWNLRRAHHIQAVDLQSKALSWVSRVRGAFVRFWGCPLCRLAPIQAQPPPPPSPPSPSMGQPSPDPVEYFSRHRLPPPPHPHPWTPVAVLATAGPPLSVVRTERDVLTGPGPGALAPWGWGWGCDGSSCMMRARF</sequence>
<evidence type="ECO:0000313" key="3">
    <source>
        <dbReference type="Proteomes" id="UP000244005"/>
    </source>
</evidence>